<dbReference type="RefSeq" id="WP_080812858.1">
    <property type="nucleotide sequence ID" value="NZ_CP021983.2"/>
</dbReference>
<feature type="compositionally biased region" description="Basic and acidic residues" evidence="1">
    <location>
        <begin position="23"/>
        <end position="40"/>
    </location>
</feature>
<evidence type="ECO:0000256" key="1">
    <source>
        <dbReference type="SAM" id="MobiDB-lite"/>
    </source>
</evidence>
<gene>
    <name evidence="2" type="ORF">XM38_003660</name>
</gene>
<name>A0A1Z3HGI4_9CYAN</name>
<proteinExistence type="predicted"/>
<dbReference type="Proteomes" id="UP000191901">
    <property type="component" value="Chromosome"/>
</dbReference>
<reference evidence="2 3" key="1">
    <citation type="journal article" date="2016" name="Biochim. Biophys. Acta">
        <title>Characterization of red-shifted phycobilisomes isolated from the chlorophyll f-containing cyanobacterium Halomicronema hongdechloris.</title>
        <authorList>
            <person name="Li Y."/>
            <person name="Lin Y."/>
            <person name="Garvey C.J."/>
            <person name="Birch D."/>
            <person name="Corkery R.W."/>
            <person name="Loughlin P.C."/>
            <person name="Scheer H."/>
            <person name="Willows R.D."/>
            <person name="Chen M."/>
        </authorList>
    </citation>
    <scope>NUCLEOTIDE SEQUENCE [LARGE SCALE GENOMIC DNA]</scope>
    <source>
        <strain evidence="2 3">C2206</strain>
    </source>
</reference>
<protein>
    <submittedName>
        <fullName evidence="2">Uncharacterized protein</fullName>
    </submittedName>
</protein>
<dbReference type="AlphaFoldDB" id="A0A1Z3HGI4"/>
<keyword evidence="3" id="KW-1185">Reference proteome</keyword>
<dbReference type="EMBL" id="CP021983">
    <property type="protein sequence ID" value="ASC69439.1"/>
    <property type="molecule type" value="Genomic_DNA"/>
</dbReference>
<dbReference type="OrthoDB" id="532100at2"/>
<accession>A0A1Z3HGI4</accession>
<feature type="compositionally biased region" description="Polar residues" evidence="1">
    <location>
        <begin position="54"/>
        <end position="64"/>
    </location>
</feature>
<evidence type="ECO:0000313" key="3">
    <source>
        <dbReference type="Proteomes" id="UP000191901"/>
    </source>
</evidence>
<feature type="compositionally biased region" description="Acidic residues" evidence="1">
    <location>
        <begin position="66"/>
        <end position="77"/>
    </location>
</feature>
<feature type="region of interest" description="Disordered" evidence="1">
    <location>
        <begin position="1"/>
        <end position="77"/>
    </location>
</feature>
<evidence type="ECO:0000313" key="2">
    <source>
        <dbReference type="EMBL" id="ASC69439.1"/>
    </source>
</evidence>
<dbReference type="KEGG" id="hhg:XM38_003660"/>
<organism evidence="2 3">
    <name type="scientific">Halomicronema hongdechloris C2206</name>
    <dbReference type="NCBI Taxonomy" id="1641165"/>
    <lineage>
        <taxon>Bacteria</taxon>
        <taxon>Bacillati</taxon>
        <taxon>Cyanobacteriota</taxon>
        <taxon>Cyanophyceae</taxon>
        <taxon>Nodosilineales</taxon>
        <taxon>Nodosilineaceae</taxon>
        <taxon>Halomicronema</taxon>
    </lineage>
</organism>
<sequence>MPTHDPANPNPQSADTNPEDNVVDPRDLVYKGGYDKEPDKIVNNPAVTPPMPEDTQTSTASFISDTAEDDEAEWLLD</sequence>